<evidence type="ECO:0000256" key="4">
    <source>
        <dbReference type="SAM" id="MobiDB-lite"/>
    </source>
</evidence>
<dbReference type="Gene3D" id="3.10.390.10">
    <property type="entry name" value="SAND domain-like"/>
    <property type="match status" value="1"/>
</dbReference>
<dbReference type="SUPFAM" id="SSF47769">
    <property type="entry name" value="SAM/Pointed domain"/>
    <property type="match status" value="1"/>
</dbReference>
<feature type="compositionally biased region" description="Basic and acidic residues" evidence="4">
    <location>
        <begin position="224"/>
        <end position="234"/>
    </location>
</feature>
<dbReference type="GeneID" id="20247966"/>
<dbReference type="InterPro" id="IPR010919">
    <property type="entry name" value="SAND-like_dom_sf"/>
</dbReference>
<dbReference type="OrthoDB" id="6433810at2759"/>
<dbReference type="Gene3D" id="1.10.150.50">
    <property type="entry name" value="Transcription Factor, Ets-1"/>
    <property type="match status" value="1"/>
</dbReference>
<dbReference type="InterPro" id="IPR000770">
    <property type="entry name" value="SAND_dom"/>
</dbReference>
<feature type="compositionally biased region" description="Polar residues" evidence="4">
    <location>
        <begin position="870"/>
        <end position="890"/>
    </location>
</feature>
<feature type="domain" description="SAM" evidence="5">
    <location>
        <begin position="943"/>
        <end position="989"/>
    </location>
</feature>
<dbReference type="GO" id="GO:0003677">
    <property type="term" value="F:DNA binding"/>
    <property type="evidence" value="ECO:0007669"/>
    <property type="project" value="UniProtKB-KW"/>
</dbReference>
<dbReference type="InterPro" id="IPR013761">
    <property type="entry name" value="SAM/pointed_sf"/>
</dbReference>
<dbReference type="PANTHER" id="PTHR10417:SF15">
    <property type="entry name" value="STERILE ALPHA MOTIF DOMAIN-CONTAINING 11"/>
    <property type="match status" value="1"/>
</dbReference>
<feature type="compositionally biased region" description="Low complexity" evidence="4">
    <location>
        <begin position="847"/>
        <end position="869"/>
    </location>
</feature>
<keyword evidence="8" id="KW-1185">Reference proteome</keyword>
<evidence type="ECO:0000259" key="6">
    <source>
        <dbReference type="PROSITE" id="PS50864"/>
    </source>
</evidence>
<accession>V3ZX32</accession>
<feature type="compositionally biased region" description="Low complexity" evidence="4">
    <location>
        <begin position="596"/>
        <end position="608"/>
    </location>
</feature>
<evidence type="ECO:0000256" key="1">
    <source>
        <dbReference type="ARBA" id="ARBA00023015"/>
    </source>
</evidence>
<dbReference type="OMA" id="TCAKYNV"/>
<feature type="compositionally biased region" description="Basic and acidic residues" evidence="4">
    <location>
        <begin position="193"/>
        <end position="213"/>
    </location>
</feature>
<dbReference type="HOGENOM" id="CLU_295486_0_0_1"/>
<feature type="region of interest" description="Disordered" evidence="4">
    <location>
        <begin position="552"/>
        <end position="617"/>
    </location>
</feature>
<dbReference type="RefSeq" id="XP_009062133.1">
    <property type="nucleotide sequence ID" value="XM_009063885.1"/>
</dbReference>
<feature type="compositionally biased region" description="Basic and acidic residues" evidence="4">
    <location>
        <begin position="378"/>
        <end position="416"/>
    </location>
</feature>
<dbReference type="CTD" id="20247966"/>
<dbReference type="PROSITE" id="PS50864">
    <property type="entry name" value="SAND"/>
    <property type="match status" value="1"/>
</dbReference>
<feature type="region of interest" description="Disordered" evidence="4">
    <location>
        <begin position="840"/>
        <end position="896"/>
    </location>
</feature>
<reference evidence="7 8" key="1">
    <citation type="journal article" date="2013" name="Nature">
        <title>Insights into bilaterian evolution from three spiralian genomes.</title>
        <authorList>
            <person name="Simakov O."/>
            <person name="Marletaz F."/>
            <person name="Cho S.J."/>
            <person name="Edsinger-Gonzales E."/>
            <person name="Havlak P."/>
            <person name="Hellsten U."/>
            <person name="Kuo D.H."/>
            <person name="Larsson T."/>
            <person name="Lv J."/>
            <person name="Arendt D."/>
            <person name="Savage R."/>
            <person name="Osoegawa K."/>
            <person name="de Jong P."/>
            <person name="Grimwood J."/>
            <person name="Chapman J.A."/>
            <person name="Shapiro H."/>
            <person name="Aerts A."/>
            <person name="Otillar R.P."/>
            <person name="Terry A.Y."/>
            <person name="Boore J.L."/>
            <person name="Grigoriev I.V."/>
            <person name="Lindberg D.R."/>
            <person name="Seaver E.C."/>
            <person name="Weisblat D.A."/>
            <person name="Putnam N.H."/>
            <person name="Rokhsar D.S."/>
        </authorList>
    </citation>
    <scope>NUCLEOTIDE SEQUENCE [LARGE SCALE GENOMIC DNA]</scope>
</reference>
<dbReference type="Pfam" id="PF00536">
    <property type="entry name" value="SAM_1"/>
    <property type="match status" value="1"/>
</dbReference>
<dbReference type="Proteomes" id="UP000030746">
    <property type="component" value="Unassembled WGS sequence"/>
</dbReference>
<dbReference type="GO" id="GO:0046872">
    <property type="term" value="F:metal ion binding"/>
    <property type="evidence" value="ECO:0007669"/>
    <property type="project" value="UniProtKB-KW"/>
</dbReference>
<feature type="compositionally biased region" description="Basic and acidic residues" evidence="4">
    <location>
        <begin position="357"/>
        <end position="368"/>
    </location>
</feature>
<dbReference type="SUPFAM" id="SSF63763">
    <property type="entry name" value="SAND domain-like"/>
    <property type="match status" value="1"/>
</dbReference>
<protein>
    <recommendedName>
        <fullName evidence="9">SAM domain-containing protein</fullName>
    </recommendedName>
</protein>
<feature type="region of interest" description="Disordered" evidence="4">
    <location>
        <begin position="678"/>
        <end position="731"/>
    </location>
</feature>
<feature type="compositionally biased region" description="Acidic residues" evidence="4">
    <location>
        <begin position="323"/>
        <end position="346"/>
    </location>
</feature>
<dbReference type="SMART" id="SM00454">
    <property type="entry name" value="SAM"/>
    <property type="match status" value="1"/>
</dbReference>
<evidence type="ECO:0008006" key="9">
    <source>
        <dbReference type="Google" id="ProtNLM"/>
    </source>
</evidence>
<evidence type="ECO:0000313" key="8">
    <source>
        <dbReference type="Proteomes" id="UP000030746"/>
    </source>
</evidence>
<dbReference type="AlphaFoldDB" id="V3ZX32"/>
<feature type="domain" description="SAND" evidence="6">
    <location>
        <begin position="68"/>
        <end position="152"/>
    </location>
</feature>
<keyword evidence="1" id="KW-0805">Transcription regulation</keyword>
<proteinExistence type="predicted"/>
<evidence type="ECO:0000313" key="7">
    <source>
        <dbReference type="EMBL" id="ESO87185.1"/>
    </source>
</evidence>
<evidence type="ECO:0000259" key="5">
    <source>
        <dbReference type="PROSITE" id="PS50105"/>
    </source>
</evidence>
<dbReference type="Pfam" id="PF01342">
    <property type="entry name" value="SAND"/>
    <property type="match status" value="1"/>
</dbReference>
<sequence length="1024" mass="112784">MRRKKGGRGRPKSGTTISKACAKKDAELSTKLIDSASPEPDISVLGYTQTGPSSYRVGSTHVLLGGSEDDIQPIFRDCEIILEVECGSNSALMYLSRLCQGSKGQCIEFEGAWISPNDFQMLSGRETAKDWKRSIRHYGRSLKLLINKGILTIHPTACRCDSCRLLTQTNACEPPRKIDQSSAAELKKQRKLKTADESDESLTKNKNDSEIKSASKTPFDFESDGSKVDSDSSEPHSPGSSVSEELLSTLAPKATSLNDHIEETQTAKSEPTEDHDSDSDCDQPLQIVDEPETKQGSLDLDTDFSTKVSNSDVEREAPVCENSDAEDDSNDDVDDVADDQSSDTTDDTPLSLLKTSLKQEEDKSRDESPQQTVQGITVKDEKKEPIDSRSEQLPVDFKEKVILRSPEKPHGQHREARLSNIINNLRSSKEKSAPVTSQQRTMNDTVFPTTQLLTTTPTLNTDRNSPDETKDEALTAKDLEMGEIRRNSTSGTGIDSVPMTPSTVPQPIVPPPYFGVPFDPQYPMLGLSLQHLFAQNLANSYGMNGVSLPPNTSYPDLHSRSKQTLKSPAATMTKEEYDKQKSTSPTSPSNQQPRFTSSPVGSTSSKGSAQSLSSPTLSAEKAAVMAKLTEKLAKISEKPPEVIDKTVKSVIKRAKRMQQFEKLQAKLKKSDFVSPIAGKSNKEYYRDRSPERQPQRYGDPDIRRDKKQLTTNPPPAHQHSKLSSNTPPMLPSPGLPFGYPVSPEMIASMPHLPFPLPSLQMWQSCFPFTMPPPGLETTRFTQFFHNLNNGFMGNAALKRSLEESVVDLSSKKQRLSYSDSYQDSKSELLVTSLQTMPRMNSVPHLASSPNNSSRSPESNSSSPFLSNGPQLNSRNGSPVFSSVSSLTGQGSMKIDENDNSIEDAHEVNYRGHKLNGSWSDSERSKTSTECTCDYKNIDDIRSWSTEDVCRFMKRLDGCSPYIDTFRRAGVDGSSLPLLTTDSLTKSLGMKLGPALVLTGAVARKAREISKIVPCSYCRKKIQRG</sequence>
<keyword evidence="2" id="KW-0804">Transcription</keyword>
<feature type="compositionally biased region" description="Basic and acidic residues" evidence="4">
    <location>
        <begin position="680"/>
        <end position="708"/>
    </location>
</feature>
<feature type="compositionally biased region" description="Low complexity" evidence="4">
    <location>
        <begin position="235"/>
        <end position="245"/>
    </location>
</feature>
<evidence type="ECO:0000256" key="2">
    <source>
        <dbReference type="ARBA" id="ARBA00023163"/>
    </source>
</evidence>
<evidence type="ECO:0000256" key="3">
    <source>
        <dbReference type="ARBA" id="ARBA00023242"/>
    </source>
</evidence>
<feature type="compositionally biased region" description="Basic and acidic residues" evidence="4">
    <location>
        <begin position="259"/>
        <end position="274"/>
    </location>
</feature>
<name>V3ZX32_LOTGI</name>
<dbReference type="PROSITE" id="PS50105">
    <property type="entry name" value="SAM_DOMAIN"/>
    <property type="match status" value="1"/>
</dbReference>
<dbReference type="EMBL" id="KB202953">
    <property type="protein sequence ID" value="ESO87185.1"/>
    <property type="molecule type" value="Genomic_DNA"/>
</dbReference>
<feature type="region of interest" description="Disordered" evidence="4">
    <location>
        <begin position="177"/>
        <end position="416"/>
    </location>
</feature>
<gene>
    <name evidence="7" type="ORF">LOTGIDRAFT_229327</name>
</gene>
<dbReference type="SMART" id="SM00258">
    <property type="entry name" value="SAND"/>
    <property type="match status" value="1"/>
</dbReference>
<dbReference type="PANTHER" id="PTHR10417">
    <property type="entry name" value="GLUCOCORTICOID MODULATORY ELEMENT-BINDING PROTEIN"/>
    <property type="match status" value="1"/>
</dbReference>
<dbReference type="KEGG" id="lgi:LOTGIDRAFT_229327"/>
<keyword evidence="3" id="KW-0539">Nucleus</keyword>
<organism evidence="7 8">
    <name type="scientific">Lottia gigantea</name>
    <name type="common">Giant owl limpet</name>
    <dbReference type="NCBI Taxonomy" id="225164"/>
    <lineage>
        <taxon>Eukaryota</taxon>
        <taxon>Metazoa</taxon>
        <taxon>Spiralia</taxon>
        <taxon>Lophotrochozoa</taxon>
        <taxon>Mollusca</taxon>
        <taxon>Gastropoda</taxon>
        <taxon>Patellogastropoda</taxon>
        <taxon>Lottioidea</taxon>
        <taxon>Lottiidae</taxon>
        <taxon>Lottia</taxon>
    </lineage>
</organism>
<dbReference type="InterPro" id="IPR001660">
    <property type="entry name" value="SAM"/>
</dbReference>